<comment type="caution">
    <text evidence="5">The sequence shown here is derived from an EMBL/GenBank/DDBJ whole genome shotgun (WGS) entry which is preliminary data.</text>
</comment>
<dbReference type="InterPro" id="IPR027914">
    <property type="entry name" value="DUF4456"/>
</dbReference>
<evidence type="ECO:0000256" key="2">
    <source>
        <dbReference type="SAM" id="MobiDB-lite"/>
    </source>
</evidence>
<feature type="coiled-coil region" evidence="1">
    <location>
        <begin position="374"/>
        <end position="423"/>
    </location>
</feature>
<feature type="region of interest" description="Disordered" evidence="2">
    <location>
        <begin position="929"/>
        <end position="960"/>
    </location>
</feature>
<evidence type="ECO:0000259" key="4">
    <source>
        <dbReference type="Pfam" id="PF14644"/>
    </source>
</evidence>
<dbReference type="OrthoDB" id="431588at2759"/>
<evidence type="ECO:0008006" key="7">
    <source>
        <dbReference type="Google" id="ProtNLM"/>
    </source>
</evidence>
<reference evidence="5" key="1">
    <citation type="journal article" date="2023" name="Science">
        <title>Genome structures resolve the early diversification of teleost fishes.</title>
        <authorList>
            <person name="Parey E."/>
            <person name="Louis A."/>
            <person name="Montfort J."/>
            <person name="Bouchez O."/>
            <person name="Roques C."/>
            <person name="Iampietro C."/>
            <person name="Lluch J."/>
            <person name="Castinel A."/>
            <person name="Donnadieu C."/>
            <person name="Desvignes T."/>
            <person name="Floi Bucao C."/>
            <person name="Jouanno E."/>
            <person name="Wen M."/>
            <person name="Mejri S."/>
            <person name="Dirks R."/>
            <person name="Jansen H."/>
            <person name="Henkel C."/>
            <person name="Chen W.J."/>
            <person name="Zahm M."/>
            <person name="Cabau C."/>
            <person name="Klopp C."/>
            <person name="Thompson A.W."/>
            <person name="Robinson-Rechavi M."/>
            <person name="Braasch I."/>
            <person name="Lecointre G."/>
            <person name="Bobe J."/>
            <person name="Postlethwait J.H."/>
            <person name="Berthelot C."/>
            <person name="Roest Crollius H."/>
            <person name="Guiguen Y."/>
        </authorList>
    </citation>
    <scope>NUCLEOTIDE SEQUENCE</scope>
    <source>
        <strain evidence="5">Concon-B</strain>
    </source>
</reference>
<evidence type="ECO:0000256" key="1">
    <source>
        <dbReference type="SAM" id="Coils"/>
    </source>
</evidence>
<dbReference type="Pfam" id="PF14644">
    <property type="entry name" value="DUF4456"/>
    <property type="match status" value="1"/>
</dbReference>
<dbReference type="Proteomes" id="UP001152803">
    <property type="component" value="Unassembled WGS sequence"/>
</dbReference>
<dbReference type="EMBL" id="JAFJMO010000001">
    <property type="protein sequence ID" value="KAJ8288575.1"/>
    <property type="molecule type" value="Genomic_DNA"/>
</dbReference>
<dbReference type="PANTHER" id="PTHR21444:SF14">
    <property type="entry name" value="COILED-COIL DOMAIN-CONTAINING PROTEIN 180"/>
    <property type="match status" value="1"/>
</dbReference>
<dbReference type="InterPro" id="IPR028089">
    <property type="entry name" value="DUF4455"/>
</dbReference>
<feature type="domain" description="DUF4455" evidence="3">
    <location>
        <begin position="154"/>
        <end position="483"/>
    </location>
</feature>
<feature type="compositionally biased region" description="Basic and acidic residues" evidence="2">
    <location>
        <begin position="979"/>
        <end position="989"/>
    </location>
</feature>
<evidence type="ECO:0000313" key="6">
    <source>
        <dbReference type="Proteomes" id="UP001152803"/>
    </source>
</evidence>
<accession>A0A9Q1E2S9</accession>
<organism evidence="5 6">
    <name type="scientific">Conger conger</name>
    <name type="common">Conger eel</name>
    <name type="synonym">Muraena conger</name>
    <dbReference type="NCBI Taxonomy" id="82655"/>
    <lineage>
        <taxon>Eukaryota</taxon>
        <taxon>Metazoa</taxon>
        <taxon>Chordata</taxon>
        <taxon>Craniata</taxon>
        <taxon>Vertebrata</taxon>
        <taxon>Euteleostomi</taxon>
        <taxon>Actinopterygii</taxon>
        <taxon>Neopterygii</taxon>
        <taxon>Teleostei</taxon>
        <taxon>Anguilliformes</taxon>
        <taxon>Congridae</taxon>
        <taxon>Conger</taxon>
    </lineage>
</organism>
<proteinExistence type="predicted"/>
<sequence length="1391" mass="160385">MLSPTCVNRDQLSSGARPLQEYEEQSMEEEVRGLPDTVLPEKLGSDIIERLAERKEWSHEETITQLHQDLAALSFECESFLRNTAGEFLCRLFESIENEDRLMQRIDSDTELNTLTFQDLQELWNSVKQGLEIRRKQIQELDTELTQCESERMAMMINQASLANQRALARLCLNLKEKDLLGTLSHRLRWEDRLQHWKTVKIHTSVNRFRDFMSSPEIQNPKEVLSTLDTLQMEQKSLSKRRVGILQSLSSMVPPMCSKALAAEWYSSLSSVNKQIDSLHIHLMSKLRFYYEQTYQGCLEEIDKFKEEVVGYGLPSEEIQDIVNSELLPLIGQCQSQSEERLEAMDRSFESLAKSGGVRSKGLFRFIRGSAHMWEVHSARLEKQEQQLQEQLEELRHTQEQKKQKKEAELDIMLDRLRQESSKDALRISMDKALRFLDEIKNRYITSHMEEVDIVGRYPATVLKEMQTYSKAVSRFFKVTEIYCQGTEELRSQYPFINFDVIRNSVAERRAQGHGVEDLRSSIADLDITKDNTDFPEELYDDLNETFTTSRGNLYNAQSFRVQWEADREQMLNISEVELVEFPKGFLAELQRDFRVAFFIHLEDWYQTALFNALNIVAAKREELKSGLDLQLQLQQSRAKRIEEDIHNVRAEELILHSDQVDRYCKGVQDHLSEIRTHVHDLKLRQQEQTEDFQTQIHALLNVFTSATKSEKLASLCSSLQARLEKHMTVVRKSQRSFRQEAETTLESLREANAQFIKSLQLFSDGGNYTPQEIEVFQKRLEKVAKRIDSTDEAITLEMEGTESRCLEQAKEVISMFEEKFQFLTLELKFLEKIQRILTNTQVQIKTEVAKSNMQKKNLDSMLMQLESMMKACAIPDPEEKNVGLDDVSSLASSVMEELKKRCQCLECSWDPSVSVPRPDSPLQGAFAVAARPKSRRQEKPSSPAADSLLQPSRMGVPITDDATMGVVRGLLRISKPKARENVRTESSDKGLAPTGGRLASAVSAGRRVRAGGTPGTSACDRQHRKSAESISPQSVQRLSKVTRFDKRFQVFGTNPDERCLMGFNGLISNILRKANDLLLSVAEEFYKKKDRRPVTRPHHLQETFEQCAEEINKRLLTYQSQTREYHNSCLQDFKVQLSRSEEHLSQVPKLLLSYLGEQHLDQLSRDTVLICQSLELIQHESEDRKREHSKLLRVRLGHPAQEEELKSLCVAEENRQIELDSTIHRFKLEVQACVRKHGEEFVTTVASASENLLFQMDNLLTVDEVMAGQPGKKETLTMLIRQKESGVLLEEKEPQIQRGNRTWPGLCYFETEGNKTGGKTCRETASVTSVKTTLAHLATYEARDAVYQRYRQRYNKELARAEEGSSTQLRQAESWKRHWKHSVETLIKLY</sequence>
<keyword evidence="1" id="KW-0175">Coiled coil</keyword>
<feature type="compositionally biased region" description="Low complexity" evidence="2">
    <location>
        <begin position="996"/>
        <end position="1006"/>
    </location>
</feature>
<protein>
    <recommendedName>
        <fullName evidence="7">Coiled-coil domain-containing protein 180</fullName>
    </recommendedName>
</protein>
<dbReference type="Pfam" id="PF14643">
    <property type="entry name" value="DUF4455"/>
    <property type="match status" value="1"/>
</dbReference>
<gene>
    <name evidence="5" type="ORF">COCON_G00012340</name>
</gene>
<evidence type="ECO:0000259" key="3">
    <source>
        <dbReference type="Pfam" id="PF14643"/>
    </source>
</evidence>
<feature type="region of interest" description="Disordered" evidence="2">
    <location>
        <begin position="979"/>
        <end position="1033"/>
    </location>
</feature>
<evidence type="ECO:0000313" key="5">
    <source>
        <dbReference type="EMBL" id="KAJ8288575.1"/>
    </source>
</evidence>
<name>A0A9Q1E2S9_CONCO</name>
<feature type="domain" description="DUF4456" evidence="4">
    <location>
        <begin position="1079"/>
        <end position="1282"/>
    </location>
</feature>
<dbReference type="PANTHER" id="PTHR21444">
    <property type="entry name" value="COILED-COIL DOMAIN-CONTAINING PROTEIN 180"/>
    <property type="match status" value="1"/>
</dbReference>
<keyword evidence="6" id="KW-1185">Reference proteome</keyword>